<keyword evidence="3" id="KW-1133">Transmembrane helix</keyword>
<reference evidence="4" key="1">
    <citation type="journal article" date="2020" name="Ecol. Evol.">
        <title>Genome structure and content of the rice root-knot nematode (Meloidogyne graminicola).</title>
        <authorList>
            <person name="Phan N.T."/>
            <person name="Danchin E.G.J."/>
            <person name="Klopp C."/>
            <person name="Perfus-Barbeoch L."/>
            <person name="Kozlowski D.K."/>
            <person name="Koutsovoulos G.D."/>
            <person name="Lopez-Roques C."/>
            <person name="Bouchez O."/>
            <person name="Zahm M."/>
            <person name="Besnard G."/>
            <person name="Bellafiore S."/>
        </authorList>
    </citation>
    <scope>NUCLEOTIDE SEQUENCE</scope>
    <source>
        <strain evidence="4">VN-18</strain>
    </source>
</reference>
<evidence type="ECO:0000256" key="3">
    <source>
        <dbReference type="SAM" id="Phobius"/>
    </source>
</evidence>
<organism evidence="4 5">
    <name type="scientific">Meloidogyne graminicola</name>
    <dbReference type="NCBI Taxonomy" id="189291"/>
    <lineage>
        <taxon>Eukaryota</taxon>
        <taxon>Metazoa</taxon>
        <taxon>Ecdysozoa</taxon>
        <taxon>Nematoda</taxon>
        <taxon>Chromadorea</taxon>
        <taxon>Rhabditida</taxon>
        <taxon>Tylenchina</taxon>
        <taxon>Tylenchomorpha</taxon>
        <taxon>Tylenchoidea</taxon>
        <taxon>Meloidogynidae</taxon>
        <taxon>Meloidogyninae</taxon>
        <taxon>Meloidogyne</taxon>
    </lineage>
</organism>
<keyword evidence="3" id="KW-0472">Membrane</keyword>
<feature type="coiled-coil region" evidence="1">
    <location>
        <begin position="895"/>
        <end position="929"/>
    </location>
</feature>
<feature type="coiled-coil region" evidence="1">
    <location>
        <begin position="479"/>
        <end position="527"/>
    </location>
</feature>
<comment type="caution">
    <text evidence="4">The sequence shown here is derived from an EMBL/GenBank/DDBJ whole genome shotgun (WGS) entry which is preliminary data.</text>
</comment>
<feature type="coiled-coil region" evidence="1">
    <location>
        <begin position="1084"/>
        <end position="1136"/>
    </location>
</feature>
<dbReference type="OrthoDB" id="2441647at2759"/>
<keyword evidence="3" id="KW-0812">Transmembrane</keyword>
<feature type="compositionally biased region" description="Acidic residues" evidence="2">
    <location>
        <begin position="1393"/>
        <end position="1404"/>
    </location>
</feature>
<feature type="transmembrane region" description="Helical" evidence="3">
    <location>
        <begin position="1435"/>
        <end position="1452"/>
    </location>
</feature>
<feature type="coiled-coil region" evidence="1">
    <location>
        <begin position="842"/>
        <end position="869"/>
    </location>
</feature>
<feature type="non-terminal residue" evidence="4">
    <location>
        <position position="1501"/>
    </location>
</feature>
<dbReference type="PANTHER" id="PTHR23159">
    <property type="entry name" value="CENTROSOMAL PROTEIN 2"/>
    <property type="match status" value="1"/>
</dbReference>
<evidence type="ECO:0000313" key="5">
    <source>
        <dbReference type="Proteomes" id="UP000605970"/>
    </source>
</evidence>
<evidence type="ECO:0000313" key="4">
    <source>
        <dbReference type="EMBL" id="KAF7637139.1"/>
    </source>
</evidence>
<feature type="compositionally biased region" description="Basic and acidic residues" evidence="2">
    <location>
        <begin position="1328"/>
        <end position="1344"/>
    </location>
</feature>
<gene>
    <name evidence="4" type="ORF">Mgra_00003528</name>
</gene>
<feature type="coiled-coil region" evidence="1">
    <location>
        <begin position="340"/>
        <end position="374"/>
    </location>
</feature>
<feature type="transmembrane region" description="Helical" evidence="3">
    <location>
        <begin position="1478"/>
        <end position="1498"/>
    </location>
</feature>
<evidence type="ECO:0000256" key="1">
    <source>
        <dbReference type="SAM" id="Coils"/>
    </source>
</evidence>
<dbReference type="PANTHER" id="PTHR23159:SF31">
    <property type="entry name" value="CENTROSOME-ASSOCIATED PROTEIN CEP250 ISOFORM X1"/>
    <property type="match status" value="1"/>
</dbReference>
<sequence length="1501" mass="174510">MDVVEKNYLKSSSNVLKNDLSKKDKSELIQLYINLQTRLLKVEDTNIDLRAQLLSVTEERDAIKREALTEVELQQIQDQIKQKDLRLDEMNNLVLAKERQIIDLQEMCNEQGQVAQSKSLAVHIVNRRLQELDAKQLHDVATETNDLFDNTRLASNFAGAVRENRSRSPYRSSPGRAFPQLKLGLFVKFTFKLCSLGMHHLHLSTQQKMGSSYTTETQQQQNFDGTLRKKRKKVNFNIENKNDVDFSPPQIKSPVKKQNFHSFDYEELITENDNLRQIIREMEEALHVANKNCNRPESQAVLKVKAMAQAKIRELEGMLSQKGTNKEEEFLQISELKAVIGQLKESREWVLEENAKLQEQLESSKQKCSDLVEEMDSSLKTTDHFRKKLDDNIKKMDATITELYQSRAQLRQVMDEKSILTSEIERLKEAIFAQDEFIGVLEGDLLVYEAHVGILRDSIGASKKEDRQYIKSKAFSAKINALEAEKEEICRKNNEEKLRAKAFSVKIRCLEEERDQLRLALRQYESNQHLSGNCNFVQPIQQDVCSVNTMTNDDFDRNNLSIQKLSEQLNEKTEQCETLLLQLTEQKQQNEAFILQQRDILDGLNELGGSLLKLDDSIVFAEICVENDFVTIFKFLIEDFDLSNVFFQKFAKIKNAFEELTISLNTIKKDNESLVEQIEIGKEENNLLKLKFEQLEDTKLKIDWELKSLWQKYTEATNLIENNNKTAKELEGQMEKLSDELNLKKCQILEIETENRVLEEEKASLKQNINSIEHSLSLKLNEERNKLEKLINLLNSIVDKFKSNIFDLNEKSLDEFINEGIEISKEKKDEQFDDNLTKINQINDFQKNILQLEDEIVHLKINLSKAEALGENLSNQNSALLMERETLLSERNNELLYNKAENERLVKELNSLEEKIKNDREKIFSYNKQVSIDLQTQQTQTELIQIDQFIQAVNISEPSVDAQIQCAIEMKSIQVETDEQKKICFSDVGVGDEKIISDDFVVPCYENIELEKPKKLQQQSHQLLKECIQDRQEFERDMDLNVQQLMELKTCLETSVEILKGEVWALNAEIKKRFAEQNLLKSNLEQVDNLVIKLRCDNDNLTSEVSEKNKELDKLKEQLKSSEKLLKDENENLSASIKLEKTKVIKLQNLLINFTNKNFKEVNLLRNQLKQLKEAQIESNSLFLGNNNSSSFINQLMECLIHLRKHKCGNHLNDINATKLAILAANLTIKNVDNEALIRENNELIITNAKLQNELDQILLGKCKEEVEDFRVKEENVIQLDIELENVSQDCRSNSFIINDLEKQSIEFEIILPLNNDEEEMINEEVKSVEDHWNDDAEKEKTEENLINEEENLDNIWEWNEEEKQVEEEKEEDNNEGKKDEQEENLWSWRDAETDEDNEDEGEGQENLFNSNNNKKKRTIGHGTMMMIMMLNKKMTLLLLLLLLTMTISLLQPNSSSIQKNNVSTFEQKNVKSLFDNWGFFLLSIYILIFHKLCTLLCKFT</sequence>
<feature type="coiled-coil region" evidence="1">
    <location>
        <begin position="73"/>
        <end position="107"/>
    </location>
</feature>
<keyword evidence="1" id="KW-0175">Coiled coil</keyword>
<feature type="compositionally biased region" description="Acidic residues" evidence="2">
    <location>
        <begin position="1346"/>
        <end position="1374"/>
    </location>
</feature>
<protein>
    <submittedName>
        <fullName evidence="4">Uncharacterized protein</fullName>
    </submittedName>
</protein>
<name>A0A8S9ZU85_9BILA</name>
<feature type="coiled-coil region" evidence="1">
    <location>
        <begin position="265"/>
        <end position="292"/>
    </location>
</feature>
<feature type="coiled-coil region" evidence="1">
    <location>
        <begin position="562"/>
        <end position="589"/>
    </location>
</feature>
<keyword evidence="5" id="KW-1185">Reference proteome</keyword>
<dbReference type="Proteomes" id="UP000605970">
    <property type="component" value="Unassembled WGS sequence"/>
</dbReference>
<evidence type="ECO:0000256" key="2">
    <source>
        <dbReference type="SAM" id="MobiDB-lite"/>
    </source>
</evidence>
<dbReference type="EMBL" id="JABEBT010000023">
    <property type="protein sequence ID" value="KAF7637139.1"/>
    <property type="molecule type" value="Genomic_DNA"/>
</dbReference>
<feature type="coiled-coil region" evidence="1">
    <location>
        <begin position="664"/>
        <end position="800"/>
    </location>
</feature>
<feature type="region of interest" description="Disordered" evidence="2">
    <location>
        <begin position="1328"/>
        <end position="1415"/>
    </location>
</feature>
<proteinExistence type="predicted"/>
<accession>A0A8S9ZU85</accession>